<dbReference type="Gene3D" id="3.90.1150.30">
    <property type="match status" value="1"/>
</dbReference>
<sequence length="116" mass="12611">MSLRDRCLAIAGDWPGVVHATADSELPSLKVGGKMFATFGHVEPGVSVKTDSIDTATMLIDAGVAGRAPYFHRSWVRLPEAVAEDELRHRLGLSYDLVRASLKKAEREALPPRETA</sequence>
<gene>
    <name evidence="1" type="ORF">EAT49_05320</name>
</gene>
<dbReference type="Proteomes" id="UP000268016">
    <property type="component" value="Unassembled WGS sequence"/>
</dbReference>
<accession>A0A3N2R8H4</accession>
<dbReference type="Pfam" id="PF04237">
    <property type="entry name" value="YjbR"/>
    <property type="match status" value="1"/>
</dbReference>
<dbReference type="EMBL" id="RDRB01000002">
    <property type="protein sequence ID" value="ROU03718.1"/>
    <property type="molecule type" value="Genomic_DNA"/>
</dbReference>
<name>A0A3N2R8H4_9RHOB</name>
<dbReference type="InterPro" id="IPR038056">
    <property type="entry name" value="YjbR-like_sf"/>
</dbReference>
<dbReference type="RefSeq" id="WP_123641251.1">
    <property type="nucleotide sequence ID" value="NZ_ML119082.1"/>
</dbReference>
<evidence type="ECO:0000313" key="1">
    <source>
        <dbReference type="EMBL" id="ROU03718.1"/>
    </source>
</evidence>
<comment type="caution">
    <text evidence="1">The sequence shown here is derived from an EMBL/GenBank/DDBJ whole genome shotgun (WGS) entry which is preliminary data.</text>
</comment>
<organism evidence="1 2">
    <name type="scientific">Histidinibacterium lentulum</name>
    <dbReference type="NCBI Taxonomy" id="2480588"/>
    <lineage>
        <taxon>Bacteria</taxon>
        <taxon>Pseudomonadati</taxon>
        <taxon>Pseudomonadota</taxon>
        <taxon>Alphaproteobacteria</taxon>
        <taxon>Rhodobacterales</taxon>
        <taxon>Paracoccaceae</taxon>
        <taxon>Histidinibacterium</taxon>
    </lineage>
</organism>
<keyword evidence="1" id="KW-0238">DNA-binding</keyword>
<proteinExistence type="predicted"/>
<dbReference type="InterPro" id="IPR058532">
    <property type="entry name" value="YjbR/MT2646/Rv2570-like"/>
</dbReference>
<protein>
    <submittedName>
        <fullName evidence="1">MmcQ/YjbR family DNA-binding protein</fullName>
    </submittedName>
</protein>
<dbReference type="SUPFAM" id="SSF142906">
    <property type="entry name" value="YjbR-like"/>
    <property type="match status" value="1"/>
</dbReference>
<dbReference type="AlphaFoldDB" id="A0A3N2R8H4"/>
<evidence type="ECO:0000313" key="2">
    <source>
        <dbReference type="Proteomes" id="UP000268016"/>
    </source>
</evidence>
<dbReference type="GO" id="GO:0003677">
    <property type="term" value="F:DNA binding"/>
    <property type="evidence" value="ECO:0007669"/>
    <property type="project" value="UniProtKB-KW"/>
</dbReference>
<reference evidence="1 2" key="1">
    <citation type="submission" date="2018-10" db="EMBL/GenBank/DDBJ databases">
        <title>Histidinibacterium lentulum gen. nov., sp. nov., a marine bacterium from the culture broth of Picochlorum sp. 122.</title>
        <authorList>
            <person name="Wang G."/>
        </authorList>
    </citation>
    <scope>NUCLEOTIDE SEQUENCE [LARGE SCALE GENOMIC DNA]</scope>
    <source>
        <strain evidence="1 2">B17</strain>
    </source>
</reference>
<keyword evidence="2" id="KW-1185">Reference proteome</keyword>
<dbReference type="OrthoDB" id="9804614at2"/>